<feature type="compositionally biased region" description="Acidic residues" evidence="2">
    <location>
        <begin position="53"/>
        <end position="72"/>
    </location>
</feature>
<organism evidence="3 4">
    <name type="scientific">Lodderomyces elongisporus (strain ATCC 11503 / CBS 2605 / JCM 1781 / NBRC 1676 / NRRL YB-4239)</name>
    <name type="common">Yeast</name>
    <name type="synonym">Saccharomyces elongisporus</name>
    <dbReference type="NCBI Taxonomy" id="379508"/>
    <lineage>
        <taxon>Eukaryota</taxon>
        <taxon>Fungi</taxon>
        <taxon>Dikarya</taxon>
        <taxon>Ascomycota</taxon>
        <taxon>Saccharomycotina</taxon>
        <taxon>Pichiomycetes</taxon>
        <taxon>Debaryomycetaceae</taxon>
        <taxon>Candida/Lodderomyces clade</taxon>
        <taxon>Lodderomyces</taxon>
    </lineage>
</organism>
<dbReference type="Proteomes" id="UP000001996">
    <property type="component" value="Unassembled WGS sequence"/>
</dbReference>
<dbReference type="KEGG" id="lel:PVL30_003965"/>
<dbReference type="EMBL" id="CH981529">
    <property type="protein sequence ID" value="EDK46058.1"/>
    <property type="molecule type" value="Genomic_DNA"/>
</dbReference>
<protein>
    <submittedName>
        <fullName evidence="3">Uncharacterized protein</fullName>
    </submittedName>
</protein>
<feature type="compositionally biased region" description="Basic and acidic residues" evidence="2">
    <location>
        <begin position="354"/>
        <end position="372"/>
    </location>
</feature>
<evidence type="ECO:0000256" key="2">
    <source>
        <dbReference type="SAM" id="MobiDB-lite"/>
    </source>
</evidence>
<proteinExistence type="predicted"/>
<evidence type="ECO:0000313" key="4">
    <source>
        <dbReference type="Proteomes" id="UP000001996"/>
    </source>
</evidence>
<feature type="region of interest" description="Disordered" evidence="2">
    <location>
        <begin position="147"/>
        <end position="168"/>
    </location>
</feature>
<dbReference type="AlphaFoldDB" id="A5E3Q0"/>
<feature type="compositionally biased region" description="Basic and acidic residues" evidence="2">
    <location>
        <begin position="41"/>
        <end position="52"/>
    </location>
</feature>
<feature type="region of interest" description="Disordered" evidence="2">
    <location>
        <begin position="334"/>
        <end position="381"/>
    </location>
</feature>
<keyword evidence="1" id="KW-0175">Coiled coil</keyword>
<feature type="coiled-coil region" evidence="1">
    <location>
        <begin position="248"/>
        <end position="276"/>
    </location>
</feature>
<accession>A5E3Q0</accession>
<sequence>MVLKNSKWDKQAKYKYMKKHGLKTSRPKDSVVTPKWSGKKAGKDGDARKITLEDSDEEEEEEEEEEWDSDVDEALINHFYPQLDKGELLTIEQKLKIKQQILNDLLNSNASPELDANDKEGKGEEIDGIYLGQASDGQILKGLELGQGQGQGQIKDQSQSNPALPQNPSFNLQDFINSIEKKPNKNKKLLKNKFSENFLEEYGLESYNYGKDDYNKMYEERQKLNHSKNLLNELTLRGIDEYEIGQSIDKQKQSIRLLTEEEKEEEKRRRALMEQDNFYKEIKRKFGAQEGNAKKKVLELNNFNSSDLSQLQRLQEKLEKGDDAPNTLEDDLSNLLGLPIPSKDGNVDSEIEMESGKKEGSKNQDQEHERKQTTLLQNFGNLHLSTDKQDLNASKQPFEDDLNFVDSLLK</sequence>
<dbReference type="OMA" id="ALINHFY"/>
<dbReference type="InParanoid" id="A5E3Q0"/>
<name>A5E3Q0_LODEL</name>
<evidence type="ECO:0000313" key="3">
    <source>
        <dbReference type="EMBL" id="EDK46058.1"/>
    </source>
</evidence>
<keyword evidence="4" id="KW-1185">Reference proteome</keyword>
<dbReference type="eggNOG" id="ENOG502TCNY">
    <property type="taxonomic scope" value="Eukaryota"/>
</dbReference>
<dbReference type="VEuPathDB" id="FungiDB:LELG_04238"/>
<dbReference type="HOGENOM" id="CLU_744168_0_0_1"/>
<feature type="region of interest" description="Disordered" evidence="2">
    <location>
        <begin position="19"/>
        <end position="72"/>
    </location>
</feature>
<reference evidence="3 4" key="1">
    <citation type="journal article" date="2009" name="Nature">
        <title>Evolution of pathogenicity and sexual reproduction in eight Candida genomes.</title>
        <authorList>
            <person name="Butler G."/>
            <person name="Rasmussen M.D."/>
            <person name="Lin M.F."/>
            <person name="Santos M.A."/>
            <person name="Sakthikumar S."/>
            <person name="Munro C.A."/>
            <person name="Rheinbay E."/>
            <person name="Grabherr M."/>
            <person name="Forche A."/>
            <person name="Reedy J.L."/>
            <person name="Agrafioti I."/>
            <person name="Arnaud M.B."/>
            <person name="Bates S."/>
            <person name="Brown A.J."/>
            <person name="Brunke S."/>
            <person name="Costanzo M.C."/>
            <person name="Fitzpatrick D.A."/>
            <person name="de Groot P.W."/>
            <person name="Harris D."/>
            <person name="Hoyer L.L."/>
            <person name="Hube B."/>
            <person name="Klis F.M."/>
            <person name="Kodira C."/>
            <person name="Lennard N."/>
            <person name="Logue M.E."/>
            <person name="Martin R."/>
            <person name="Neiman A.M."/>
            <person name="Nikolaou E."/>
            <person name="Quail M.A."/>
            <person name="Quinn J."/>
            <person name="Santos M.C."/>
            <person name="Schmitzberger F.F."/>
            <person name="Sherlock G."/>
            <person name="Shah P."/>
            <person name="Silverstein K.A."/>
            <person name="Skrzypek M.S."/>
            <person name="Soll D."/>
            <person name="Staggs R."/>
            <person name="Stansfield I."/>
            <person name="Stumpf M.P."/>
            <person name="Sudbery P.E."/>
            <person name="Srikantha T."/>
            <person name="Zeng Q."/>
            <person name="Berman J."/>
            <person name="Berriman M."/>
            <person name="Heitman J."/>
            <person name="Gow N.A."/>
            <person name="Lorenz M.C."/>
            <person name="Birren B.W."/>
            <person name="Kellis M."/>
            <person name="Cuomo C.A."/>
        </authorList>
    </citation>
    <scope>NUCLEOTIDE SEQUENCE [LARGE SCALE GENOMIC DNA]</scope>
    <source>
        <strain evidence="4">ATCC 11503 / BCRC 21390 / CBS 2605 / JCM 1781 / NBRC 1676 / NRRL YB-4239</strain>
    </source>
</reference>
<evidence type="ECO:0000256" key="1">
    <source>
        <dbReference type="SAM" id="Coils"/>
    </source>
</evidence>
<gene>
    <name evidence="3" type="ORF">LELG_04238</name>
</gene>
<dbReference type="OrthoDB" id="4090091at2759"/>
<dbReference type="GeneID" id="5231727"/>